<evidence type="ECO:0008006" key="9">
    <source>
        <dbReference type="Google" id="ProtNLM"/>
    </source>
</evidence>
<evidence type="ECO:0000256" key="2">
    <source>
        <dbReference type="ARBA" id="ARBA00023015"/>
    </source>
</evidence>
<reference evidence="7" key="1">
    <citation type="journal article" date="2023" name="Plant J.">
        <title>Genome sequences and population genomics provide insights into the demographic history, inbreeding, and mutation load of two 'living fossil' tree species of Dipteronia.</title>
        <authorList>
            <person name="Feng Y."/>
            <person name="Comes H.P."/>
            <person name="Chen J."/>
            <person name="Zhu S."/>
            <person name="Lu R."/>
            <person name="Zhang X."/>
            <person name="Li P."/>
            <person name="Qiu J."/>
            <person name="Olsen K.M."/>
            <person name="Qiu Y."/>
        </authorList>
    </citation>
    <scope>NUCLEOTIDE SEQUENCE</scope>
    <source>
        <strain evidence="7">NBL</strain>
    </source>
</reference>
<dbReference type="InterPro" id="IPR051442">
    <property type="entry name" value="B3_domain"/>
</dbReference>
<comment type="subcellular location">
    <subcellularLocation>
        <location evidence="1">Nucleus</location>
    </subcellularLocation>
</comment>
<evidence type="ECO:0000256" key="4">
    <source>
        <dbReference type="ARBA" id="ARBA00023163"/>
    </source>
</evidence>
<evidence type="ECO:0000256" key="3">
    <source>
        <dbReference type="ARBA" id="ARBA00023125"/>
    </source>
</evidence>
<dbReference type="GO" id="GO:0005634">
    <property type="term" value="C:nucleus"/>
    <property type="evidence" value="ECO:0007669"/>
    <property type="project" value="UniProtKB-SubCell"/>
</dbReference>
<evidence type="ECO:0000256" key="5">
    <source>
        <dbReference type="ARBA" id="ARBA00023242"/>
    </source>
</evidence>
<keyword evidence="8" id="KW-1185">Reference proteome</keyword>
<keyword evidence="5" id="KW-0539">Nucleus</keyword>
<keyword evidence="3" id="KW-0238">DNA-binding</keyword>
<evidence type="ECO:0000313" key="8">
    <source>
        <dbReference type="Proteomes" id="UP001281410"/>
    </source>
</evidence>
<dbReference type="EMBL" id="JANJYJ010000004">
    <property type="protein sequence ID" value="KAK3220661.1"/>
    <property type="molecule type" value="Genomic_DNA"/>
</dbReference>
<accession>A0AAE0AM43</accession>
<dbReference type="SUPFAM" id="SSF101936">
    <property type="entry name" value="DNA-binding pseudobarrel domain"/>
    <property type="match status" value="1"/>
</dbReference>
<dbReference type="GO" id="GO:0003677">
    <property type="term" value="F:DNA binding"/>
    <property type="evidence" value="ECO:0007669"/>
    <property type="project" value="UniProtKB-KW"/>
</dbReference>
<dbReference type="PANTHER" id="PTHR34269">
    <property type="entry name" value="TRANSCRIPTION FACTOR B3-DOMAIN FAMILY-RELATED"/>
    <property type="match status" value="1"/>
</dbReference>
<evidence type="ECO:0000313" key="7">
    <source>
        <dbReference type="EMBL" id="KAK3220661.1"/>
    </source>
</evidence>
<sequence length="215" mass="24096">MSCSLQQSQMPMKGKKEEDEDGNGNGNDNVSTELSHWLDYEPENKEKKVKFMITANDTVSSSTNNNNAAAAATVAASAASSSSSLSTELELYSDPWKIKKTLKESDLGNLCRLLIPTNSVQEHVFPFMSHDAVQKVESCGSRGGGLRVSVLDNDTDTVHQLVFKRWSDSSKSYVFTLNWIKDFVKRRDLKIKDEIGLFWDCCHSRFVFCVLNRIV</sequence>
<feature type="region of interest" description="Disordered" evidence="6">
    <location>
        <begin position="1"/>
        <end position="32"/>
    </location>
</feature>
<dbReference type="AlphaFoldDB" id="A0AAE0AM43"/>
<dbReference type="CDD" id="cd10017">
    <property type="entry name" value="B3_DNA"/>
    <property type="match status" value="1"/>
</dbReference>
<dbReference type="Proteomes" id="UP001281410">
    <property type="component" value="Unassembled WGS sequence"/>
</dbReference>
<dbReference type="InterPro" id="IPR003340">
    <property type="entry name" value="B3_DNA-bd"/>
</dbReference>
<dbReference type="InterPro" id="IPR015300">
    <property type="entry name" value="DNA-bd_pseudobarrel_sf"/>
</dbReference>
<evidence type="ECO:0000256" key="1">
    <source>
        <dbReference type="ARBA" id="ARBA00004123"/>
    </source>
</evidence>
<name>A0AAE0AM43_9ROSI</name>
<dbReference type="PANTHER" id="PTHR34269:SF11">
    <property type="entry name" value="B3 DOMAIN PROTEIN"/>
    <property type="match status" value="1"/>
</dbReference>
<protein>
    <recommendedName>
        <fullName evidence="9">B3 domain-containing protein</fullName>
    </recommendedName>
</protein>
<gene>
    <name evidence="7" type="ORF">Dsin_014631</name>
</gene>
<evidence type="ECO:0000256" key="6">
    <source>
        <dbReference type="SAM" id="MobiDB-lite"/>
    </source>
</evidence>
<dbReference type="Gene3D" id="2.40.330.10">
    <property type="entry name" value="DNA-binding pseudobarrel domain"/>
    <property type="match status" value="1"/>
</dbReference>
<feature type="compositionally biased region" description="Polar residues" evidence="6">
    <location>
        <begin position="1"/>
        <end position="10"/>
    </location>
</feature>
<comment type="caution">
    <text evidence="7">The sequence shown here is derived from an EMBL/GenBank/DDBJ whole genome shotgun (WGS) entry which is preliminary data.</text>
</comment>
<keyword evidence="2" id="KW-0805">Transcription regulation</keyword>
<organism evidence="7 8">
    <name type="scientific">Dipteronia sinensis</name>
    <dbReference type="NCBI Taxonomy" id="43782"/>
    <lineage>
        <taxon>Eukaryota</taxon>
        <taxon>Viridiplantae</taxon>
        <taxon>Streptophyta</taxon>
        <taxon>Embryophyta</taxon>
        <taxon>Tracheophyta</taxon>
        <taxon>Spermatophyta</taxon>
        <taxon>Magnoliopsida</taxon>
        <taxon>eudicotyledons</taxon>
        <taxon>Gunneridae</taxon>
        <taxon>Pentapetalae</taxon>
        <taxon>rosids</taxon>
        <taxon>malvids</taxon>
        <taxon>Sapindales</taxon>
        <taxon>Sapindaceae</taxon>
        <taxon>Hippocastanoideae</taxon>
        <taxon>Acereae</taxon>
        <taxon>Dipteronia</taxon>
    </lineage>
</organism>
<proteinExistence type="predicted"/>
<keyword evidence="4" id="KW-0804">Transcription</keyword>